<dbReference type="EMBL" id="CAJZBQ010000056">
    <property type="protein sequence ID" value="CAG9333423.1"/>
    <property type="molecule type" value="Genomic_DNA"/>
</dbReference>
<evidence type="ECO:0000313" key="3">
    <source>
        <dbReference type="Proteomes" id="UP001162131"/>
    </source>
</evidence>
<keyword evidence="1" id="KW-0812">Transmembrane</keyword>
<reference evidence="2" key="1">
    <citation type="submission" date="2021-09" db="EMBL/GenBank/DDBJ databases">
        <authorList>
            <consortium name="AG Swart"/>
            <person name="Singh M."/>
            <person name="Singh A."/>
            <person name="Seah K."/>
            <person name="Emmerich C."/>
        </authorList>
    </citation>
    <scope>NUCLEOTIDE SEQUENCE</scope>
    <source>
        <strain evidence="2">ATCC30299</strain>
    </source>
</reference>
<keyword evidence="3" id="KW-1185">Reference proteome</keyword>
<keyword evidence="1" id="KW-0472">Membrane</keyword>
<accession>A0AAU9K2Z2</accession>
<dbReference type="Proteomes" id="UP001162131">
    <property type="component" value="Unassembled WGS sequence"/>
</dbReference>
<evidence type="ECO:0000313" key="2">
    <source>
        <dbReference type="EMBL" id="CAG9333423.1"/>
    </source>
</evidence>
<gene>
    <name evidence="2" type="ORF">BSTOLATCC_MIC58236</name>
</gene>
<name>A0AAU9K2Z2_9CILI</name>
<keyword evidence="1" id="KW-1133">Transmembrane helix</keyword>
<comment type="caution">
    <text evidence="2">The sequence shown here is derived from an EMBL/GenBank/DDBJ whole genome shotgun (WGS) entry which is preliminary data.</text>
</comment>
<sequence>MRLDTPVYQRMLRYRYNIYRAVGFLPAVGLLVYWTLEHGFKNFNSYILNPPQPGVKKREKGEDIED</sequence>
<protein>
    <submittedName>
        <fullName evidence="2">Uncharacterized protein</fullName>
    </submittedName>
</protein>
<organism evidence="2 3">
    <name type="scientific">Blepharisma stoltei</name>
    <dbReference type="NCBI Taxonomy" id="1481888"/>
    <lineage>
        <taxon>Eukaryota</taxon>
        <taxon>Sar</taxon>
        <taxon>Alveolata</taxon>
        <taxon>Ciliophora</taxon>
        <taxon>Postciliodesmatophora</taxon>
        <taxon>Heterotrichea</taxon>
        <taxon>Heterotrichida</taxon>
        <taxon>Blepharismidae</taxon>
        <taxon>Blepharisma</taxon>
    </lineage>
</organism>
<evidence type="ECO:0000256" key="1">
    <source>
        <dbReference type="SAM" id="Phobius"/>
    </source>
</evidence>
<proteinExistence type="predicted"/>
<dbReference type="AlphaFoldDB" id="A0AAU9K2Z2"/>
<feature type="transmembrane region" description="Helical" evidence="1">
    <location>
        <begin position="18"/>
        <end position="36"/>
    </location>
</feature>